<comment type="caution">
    <text evidence="2">The sequence shown here is derived from an EMBL/GenBank/DDBJ whole genome shotgun (WGS) entry which is preliminary data.</text>
</comment>
<dbReference type="SUPFAM" id="SSF50952">
    <property type="entry name" value="Soluble quinoprotein glucose dehydrogenase"/>
    <property type="match status" value="1"/>
</dbReference>
<proteinExistence type="predicted"/>
<sequence>MKVKVLSQRPLIIALISIALTIPSLHPAQSAVPGLTVTAIDTPQVKVLAPNGERGAALAVMADGRLLLGGGGNGSSLFIYDPVKKSTTLAGRAIKATERLNDSRFAITDIGILAESATKADLLISFPTYNRAKDCVSVHLYRYTLNLASKISLTRGKLWFKSNPCVPVSAVQHAAGRLAVIDKKSAYLTIGDLGYTEIDDVNRRGDLGSVFKVSATTREKISTGHRNQQGILLIGKDLYTSEHGPRGGDELNIIENGVDYGWPAVTYGEPYSSGDYVRPKETGSHDGYRKPLTYWVPSVAPTELVQLSGSLWGTWAGQIVMGTLREESLIFIELLDAKRVGKRTIHPVNERIRDLEIGTEGEMIATTDSGKLLFISIG</sequence>
<dbReference type="Pfam" id="PF07995">
    <property type="entry name" value="GSDH"/>
    <property type="match status" value="1"/>
</dbReference>
<gene>
    <name evidence="2" type="ORF">GM50_12275</name>
</gene>
<dbReference type="AlphaFoldDB" id="A0A094Q537"/>
<dbReference type="InterPro" id="IPR011041">
    <property type="entry name" value="Quinoprot_gluc/sorb_DH_b-prop"/>
</dbReference>
<dbReference type="InterPro" id="IPR011042">
    <property type="entry name" value="6-blade_b-propeller_TolB-like"/>
</dbReference>
<evidence type="ECO:0000259" key="1">
    <source>
        <dbReference type="Pfam" id="PF07995"/>
    </source>
</evidence>
<feature type="domain" description="Glucose/Sorbosone dehydrogenase" evidence="1">
    <location>
        <begin position="104"/>
        <end position="372"/>
    </location>
</feature>
<reference evidence="2" key="1">
    <citation type="submission" date="2014-05" db="EMBL/GenBank/DDBJ databases">
        <title>Key roles for freshwater Actinobacteria revealed by deep metagenomic sequencing.</title>
        <authorList>
            <person name="Ghai R."/>
            <person name="Mizuno C.M."/>
            <person name="Picazo A."/>
            <person name="Camacho A."/>
            <person name="Rodriguez-Valera F."/>
        </authorList>
    </citation>
    <scope>NUCLEOTIDE SEQUENCE</scope>
</reference>
<evidence type="ECO:0000313" key="2">
    <source>
        <dbReference type="EMBL" id="KGA17214.1"/>
    </source>
</evidence>
<dbReference type="InterPro" id="IPR012938">
    <property type="entry name" value="Glc/Sorbosone_DH"/>
</dbReference>
<name>A0A094Q537_9ZZZZ</name>
<accession>A0A094Q537</accession>
<protein>
    <submittedName>
        <fullName evidence="2">Glucose / Sorbosone dehydrogenase</fullName>
    </submittedName>
</protein>
<organism evidence="2">
    <name type="scientific">freshwater metagenome</name>
    <dbReference type="NCBI Taxonomy" id="449393"/>
    <lineage>
        <taxon>unclassified sequences</taxon>
        <taxon>metagenomes</taxon>
        <taxon>ecological metagenomes</taxon>
    </lineage>
</organism>
<dbReference type="EMBL" id="JNSK01000047">
    <property type="protein sequence ID" value="KGA17214.1"/>
    <property type="molecule type" value="Genomic_DNA"/>
</dbReference>
<dbReference type="Gene3D" id="2.120.10.30">
    <property type="entry name" value="TolB, C-terminal domain"/>
    <property type="match status" value="1"/>
</dbReference>